<dbReference type="RefSeq" id="WP_261758408.1">
    <property type="nucleotide sequence ID" value="NZ_CP104562.2"/>
</dbReference>
<dbReference type="CDD" id="cd21471">
    <property type="entry name" value="CrtC-like"/>
    <property type="match status" value="1"/>
</dbReference>
<organism evidence="1 2">
    <name type="scientific">Roseateles amylovorans</name>
    <dbReference type="NCBI Taxonomy" id="2978473"/>
    <lineage>
        <taxon>Bacteria</taxon>
        <taxon>Pseudomonadati</taxon>
        <taxon>Pseudomonadota</taxon>
        <taxon>Betaproteobacteria</taxon>
        <taxon>Burkholderiales</taxon>
        <taxon>Sphaerotilaceae</taxon>
        <taxon>Roseateles</taxon>
    </lineage>
</organism>
<dbReference type="EMBL" id="CP104562">
    <property type="protein sequence ID" value="UXH78581.1"/>
    <property type="molecule type" value="Genomic_DNA"/>
</dbReference>
<reference evidence="1" key="1">
    <citation type="submission" date="2022-10" db="EMBL/GenBank/DDBJ databases">
        <title>Characterization and whole genome sequencing of a new Roseateles species, isolated from fresh water.</title>
        <authorList>
            <person name="Guliayeva D.Y."/>
            <person name="Akhremchuk A.E."/>
            <person name="Sikolenko M.A."/>
            <person name="Valentovich L.N."/>
            <person name="Sidarenka A.V."/>
        </authorList>
    </citation>
    <scope>NUCLEOTIDE SEQUENCE</scope>
    <source>
        <strain evidence="1">BIM B-1768</strain>
    </source>
</reference>
<dbReference type="SUPFAM" id="SSF159245">
    <property type="entry name" value="AttH-like"/>
    <property type="match status" value="1"/>
</dbReference>
<evidence type="ECO:0000313" key="2">
    <source>
        <dbReference type="Proteomes" id="UP001064933"/>
    </source>
</evidence>
<name>A0ABY6AZI1_9BURK</name>
<evidence type="ECO:0000313" key="1">
    <source>
        <dbReference type="EMBL" id="UXH78581.1"/>
    </source>
</evidence>
<proteinExistence type="predicted"/>
<dbReference type="Proteomes" id="UP001064933">
    <property type="component" value="Chromosome"/>
</dbReference>
<protein>
    <submittedName>
        <fullName evidence="1">Carotenoid 1,2-hydratase</fullName>
    </submittedName>
</protein>
<sequence length="304" mass="34131">MQALTLIAFIGSVFSPYYAWARRRQGEGQAAAQAHCALNVSLYRRAPGARRFARLWAMTERGTEALQQDATRLQIGPSQLTWQSDGRLQIDIDECTVPWPRRLRGRVLLQPGALPGRAFALDAQAHHHWQPISPGAQVTVDFSAPDCHWTGHAYLDANHGSRPLARDFHSWQWQRSSQPDGRTLVLYDVQPLAGPRHTLSLAIDADGRVSPQPLQPPQGLPDTAWQMRRHTRGHRPPELLATLESGPFYCRSLLLDRDSGDHRGIDGGTVAVHESLSLQRFEQPWVQALLPFRMPRRAAWPGAR</sequence>
<accession>A0ABY6AZI1</accession>
<gene>
    <name evidence="1" type="ORF">N4261_01180</name>
</gene>
<keyword evidence="2" id="KW-1185">Reference proteome</keyword>